<sequence>MKLLNVEFSDLFTDNFMQENTAFANLNEFFSAVHVTDEESFLALPDDKLEFLVTSSTNFSSWSKMQEAAATEYLSNKLDF</sequence>
<protein>
    <submittedName>
        <fullName evidence="1">Uncharacterized protein</fullName>
    </submittedName>
</protein>
<keyword evidence="2" id="KW-1185">Reference proteome</keyword>
<proteinExistence type="predicted"/>
<dbReference type="PATRIC" id="fig|1423770.3.peg.2208"/>
<gene>
    <name evidence="1" type="ORF">FD29_GL002151</name>
</gene>
<dbReference type="EMBL" id="AZEZ01000039">
    <property type="protein sequence ID" value="KRL44586.1"/>
    <property type="molecule type" value="Genomic_DNA"/>
</dbReference>
<evidence type="ECO:0000313" key="2">
    <source>
        <dbReference type="Proteomes" id="UP000050872"/>
    </source>
</evidence>
<comment type="caution">
    <text evidence="1">The sequence shown here is derived from an EMBL/GenBank/DDBJ whole genome shotgun (WGS) entry which is preliminary data.</text>
</comment>
<reference evidence="1 2" key="1">
    <citation type="journal article" date="2015" name="Genome Announc.">
        <title>Expanding the biotechnology potential of lactobacilli through comparative genomics of 213 strains and associated genera.</title>
        <authorList>
            <person name="Sun Z."/>
            <person name="Harris H.M."/>
            <person name="McCann A."/>
            <person name="Guo C."/>
            <person name="Argimon S."/>
            <person name="Zhang W."/>
            <person name="Yang X."/>
            <person name="Jeffery I.B."/>
            <person name="Cooney J.C."/>
            <person name="Kagawa T.F."/>
            <person name="Liu W."/>
            <person name="Song Y."/>
            <person name="Salvetti E."/>
            <person name="Wrobel A."/>
            <person name="Rasinkangas P."/>
            <person name="Parkhill J."/>
            <person name="Rea M.C."/>
            <person name="O'Sullivan O."/>
            <person name="Ritari J."/>
            <person name="Douillard F.P."/>
            <person name="Paul Ross R."/>
            <person name="Yang R."/>
            <person name="Briner A.E."/>
            <person name="Felis G.E."/>
            <person name="de Vos W.M."/>
            <person name="Barrangou R."/>
            <person name="Klaenhammer T.R."/>
            <person name="Caufield P.W."/>
            <person name="Cui Y."/>
            <person name="Zhang H."/>
            <person name="O'Toole P.W."/>
        </authorList>
    </citation>
    <scope>NUCLEOTIDE SEQUENCE [LARGE SCALE GENOMIC DNA]</scope>
    <source>
        <strain evidence="1 2">DSM 14500</strain>
    </source>
</reference>
<dbReference type="Proteomes" id="UP000050872">
    <property type="component" value="Unassembled WGS sequence"/>
</dbReference>
<accession>A0A0R1QQJ2</accession>
<evidence type="ECO:0000313" key="1">
    <source>
        <dbReference type="EMBL" id="KRL44586.1"/>
    </source>
</evidence>
<organism evidence="1 2">
    <name type="scientific">Companilactobacillus mindensis DSM 14500</name>
    <dbReference type="NCBI Taxonomy" id="1423770"/>
    <lineage>
        <taxon>Bacteria</taxon>
        <taxon>Bacillati</taxon>
        <taxon>Bacillota</taxon>
        <taxon>Bacilli</taxon>
        <taxon>Lactobacillales</taxon>
        <taxon>Lactobacillaceae</taxon>
        <taxon>Companilactobacillus</taxon>
    </lineage>
</organism>
<name>A0A0R1QQJ2_9LACO</name>
<dbReference type="AlphaFoldDB" id="A0A0R1QQJ2"/>